<dbReference type="Ensembl" id="ENSDCDT00010049739.1">
    <property type="protein sequence ID" value="ENSDCDP00010039935.1"/>
    <property type="gene ID" value="ENSDCDG00010025576.1"/>
</dbReference>
<feature type="transmembrane region" description="Helical" evidence="2">
    <location>
        <begin position="287"/>
        <end position="310"/>
    </location>
</feature>
<organism evidence="4 5">
    <name type="scientific">Denticeps clupeoides</name>
    <name type="common">denticle herring</name>
    <dbReference type="NCBI Taxonomy" id="299321"/>
    <lineage>
        <taxon>Eukaryota</taxon>
        <taxon>Metazoa</taxon>
        <taxon>Chordata</taxon>
        <taxon>Craniata</taxon>
        <taxon>Vertebrata</taxon>
        <taxon>Euteleostomi</taxon>
        <taxon>Actinopterygii</taxon>
        <taxon>Neopterygii</taxon>
        <taxon>Teleostei</taxon>
        <taxon>Clupei</taxon>
        <taxon>Clupeiformes</taxon>
        <taxon>Denticipitoidei</taxon>
        <taxon>Denticipitidae</taxon>
        <taxon>Denticeps</taxon>
    </lineage>
</organism>
<sequence length="337" mass="37727">MKRMTRRFSLDSSVGSLDNGGHSGKQKKSLLRRASDRGLEAMQLDMLEVNRNLQYLHREHTIEEESMECVDGSNTRNSFKNHNKTFHKVFPDIPESEDLVQAFTCALQKEVVYYGKLYISNHHICFRSSVLLKETKVCIEMTNIQAVKKKNTARVVPNALSVMTNDGEKYLFVSIRNREHCFKLLLTICPQIQVPMSNSPVSSLDIATDLELSSASSQDESRRTSLDTPVPLGSFDTDLVQESIFLPKSQSSGVEQPTEDKVTGDGSWITSATTKVKSFFSVRESSIASLLLIYLILVGLLLLASVYIGLRILALEEQLSSLGSLAEFSMQTVFRES</sequence>
<keyword evidence="2" id="KW-0472">Membrane</keyword>
<accession>A0AAY4D326</accession>
<dbReference type="InterPro" id="IPR004182">
    <property type="entry name" value="GRAM"/>
</dbReference>
<keyword evidence="5" id="KW-1185">Reference proteome</keyword>
<reference evidence="4" key="3">
    <citation type="submission" date="2025-09" db="UniProtKB">
        <authorList>
            <consortium name="Ensembl"/>
        </authorList>
    </citation>
    <scope>IDENTIFICATION</scope>
</reference>
<evidence type="ECO:0000313" key="4">
    <source>
        <dbReference type="Ensembl" id="ENSDCDP00010039935.1"/>
    </source>
</evidence>
<dbReference type="CDD" id="cd13220">
    <property type="entry name" value="PH-GRAM_GRAMDC"/>
    <property type="match status" value="1"/>
</dbReference>
<dbReference type="Proteomes" id="UP000694580">
    <property type="component" value="Chromosome 4"/>
</dbReference>
<reference evidence="4 5" key="1">
    <citation type="submission" date="2020-06" db="EMBL/GenBank/DDBJ databases">
        <authorList>
            <consortium name="Wellcome Sanger Institute Data Sharing"/>
        </authorList>
    </citation>
    <scope>NUCLEOTIDE SEQUENCE [LARGE SCALE GENOMIC DNA]</scope>
</reference>
<feature type="domain" description="GRAM" evidence="3">
    <location>
        <begin position="84"/>
        <end position="151"/>
    </location>
</feature>
<evidence type="ECO:0000259" key="3">
    <source>
        <dbReference type="SMART" id="SM00568"/>
    </source>
</evidence>
<feature type="region of interest" description="Disordered" evidence="1">
    <location>
        <begin position="1"/>
        <end position="30"/>
    </location>
</feature>
<proteinExistence type="predicted"/>
<dbReference type="InterPro" id="IPR052633">
    <property type="entry name" value="GRAM_domain_protein_2B"/>
</dbReference>
<gene>
    <name evidence="4" type="primary">LOC114788881</name>
</gene>
<dbReference type="SMART" id="SM00568">
    <property type="entry name" value="GRAM"/>
    <property type="match status" value="1"/>
</dbReference>
<dbReference type="InterPro" id="IPR011993">
    <property type="entry name" value="PH-like_dom_sf"/>
</dbReference>
<dbReference type="GeneTree" id="ENSGT00940000165115"/>
<dbReference type="PANTHER" id="PTHR46645">
    <property type="entry name" value="GRAM DOMAIN-CONTAINING PROTEIN 2B-RELATED"/>
    <property type="match status" value="1"/>
</dbReference>
<name>A0AAY4D326_9TELE</name>
<evidence type="ECO:0000256" key="1">
    <source>
        <dbReference type="SAM" id="MobiDB-lite"/>
    </source>
</evidence>
<keyword evidence="2" id="KW-1133">Transmembrane helix</keyword>
<dbReference type="Gene3D" id="2.30.29.30">
    <property type="entry name" value="Pleckstrin-homology domain (PH domain)/Phosphotyrosine-binding domain (PTB)"/>
    <property type="match status" value="1"/>
</dbReference>
<dbReference type="GeneID" id="114788881"/>
<dbReference type="PANTHER" id="PTHR46645:SF1">
    <property type="entry name" value="GRAM DOMAIN-CONTAINING PROTEIN"/>
    <property type="match status" value="1"/>
</dbReference>
<protein>
    <recommendedName>
        <fullName evidence="3">GRAM domain-containing protein</fullName>
    </recommendedName>
</protein>
<dbReference type="AlphaFoldDB" id="A0AAY4D326"/>
<evidence type="ECO:0000256" key="2">
    <source>
        <dbReference type="SAM" id="Phobius"/>
    </source>
</evidence>
<evidence type="ECO:0000313" key="5">
    <source>
        <dbReference type="Proteomes" id="UP000694580"/>
    </source>
</evidence>
<dbReference type="Pfam" id="PF02893">
    <property type="entry name" value="GRAM"/>
    <property type="match status" value="1"/>
</dbReference>
<reference evidence="4" key="2">
    <citation type="submission" date="2025-08" db="UniProtKB">
        <authorList>
            <consortium name="Ensembl"/>
        </authorList>
    </citation>
    <scope>IDENTIFICATION</scope>
</reference>
<dbReference type="RefSeq" id="XP_028833647.1">
    <property type="nucleotide sequence ID" value="XM_028977814.1"/>
</dbReference>
<keyword evidence="2" id="KW-0812">Transmembrane</keyword>